<evidence type="ECO:0000256" key="3">
    <source>
        <dbReference type="ARBA" id="ARBA00022519"/>
    </source>
</evidence>
<dbReference type="Pfam" id="PF03279">
    <property type="entry name" value="Lip_A_acyltrans"/>
    <property type="match status" value="1"/>
</dbReference>
<dbReference type="AlphaFoldDB" id="A0A4S8Q3F5"/>
<protein>
    <submittedName>
        <fullName evidence="7">Phosphatidylinositol mannoside acyltransferase</fullName>
    </submittedName>
</protein>
<gene>
    <name evidence="7" type="ORF">FAB82_21125</name>
</gene>
<proteinExistence type="predicted"/>
<dbReference type="GO" id="GO:0009247">
    <property type="term" value="P:glycolipid biosynthetic process"/>
    <property type="evidence" value="ECO:0007669"/>
    <property type="project" value="UniProtKB-ARBA"/>
</dbReference>
<keyword evidence="8" id="KW-1185">Reference proteome</keyword>
<comment type="subcellular location">
    <subcellularLocation>
        <location evidence="1">Cell inner membrane</location>
    </subcellularLocation>
</comment>
<reference evidence="7 8" key="2">
    <citation type="submission" date="2019-05" db="EMBL/GenBank/DDBJ databases">
        <title>Glycomyces buryatensis sp. nov.</title>
        <authorList>
            <person name="Nikitina E."/>
        </authorList>
    </citation>
    <scope>NUCLEOTIDE SEQUENCE [LARGE SCALE GENOMIC DNA]</scope>
    <source>
        <strain evidence="7 8">18</strain>
    </source>
</reference>
<dbReference type="RefSeq" id="WP_136536531.1">
    <property type="nucleotide sequence ID" value="NZ_STGY01000071.1"/>
</dbReference>
<evidence type="ECO:0000256" key="6">
    <source>
        <dbReference type="ARBA" id="ARBA00023315"/>
    </source>
</evidence>
<evidence type="ECO:0000256" key="5">
    <source>
        <dbReference type="ARBA" id="ARBA00023136"/>
    </source>
</evidence>
<dbReference type="GO" id="GO:0016746">
    <property type="term" value="F:acyltransferase activity"/>
    <property type="evidence" value="ECO:0007669"/>
    <property type="project" value="UniProtKB-KW"/>
</dbReference>
<dbReference type="NCBIfam" id="NF005919">
    <property type="entry name" value="PRK07920.1"/>
    <property type="match status" value="1"/>
</dbReference>
<dbReference type="GO" id="GO:0005886">
    <property type="term" value="C:plasma membrane"/>
    <property type="evidence" value="ECO:0007669"/>
    <property type="project" value="UniProtKB-SubCell"/>
</dbReference>
<reference evidence="8" key="1">
    <citation type="submission" date="2019-04" db="EMBL/GenBank/DDBJ databases">
        <title>Nocardioides xinjiangensis sp. nov.</title>
        <authorList>
            <person name="Liu S."/>
        </authorList>
    </citation>
    <scope>NUCLEOTIDE SEQUENCE [LARGE SCALE GENOMIC DNA]</scope>
    <source>
        <strain evidence="8">18</strain>
    </source>
</reference>
<evidence type="ECO:0000256" key="4">
    <source>
        <dbReference type="ARBA" id="ARBA00022679"/>
    </source>
</evidence>
<keyword evidence="3" id="KW-0997">Cell inner membrane</keyword>
<dbReference type="EMBL" id="STGY01000071">
    <property type="protein sequence ID" value="THV37055.1"/>
    <property type="molecule type" value="Genomic_DNA"/>
</dbReference>
<dbReference type="OrthoDB" id="9803456at2"/>
<dbReference type="Proteomes" id="UP000308760">
    <property type="component" value="Unassembled WGS sequence"/>
</dbReference>
<evidence type="ECO:0000256" key="2">
    <source>
        <dbReference type="ARBA" id="ARBA00022475"/>
    </source>
</evidence>
<dbReference type="PANTHER" id="PTHR30606:SF10">
    <property type="entry name" value="PHOSPHATIDYLINOSITOL MANNOSIDE ACYLTRANSFERASE"/>
    <property type="match status" value="1"/>
</dbReference>
<keyword evidence="2" id="KW-1003">Cell membrane</keyword>
<comment type="caution">
    <text evidence="7">The sequence shown here is derived from an EMBL/GenBank/DDBJ whole genome shotgun (WGS) entry which is preliminary data.</text>
</comment>
<keyword evidence="4 7" id="KW-0808">Transferase</keyword>
<dbReference type="CDD" id="cd07984">
    <property type="entry name" value="LPLAT_LABLAT-like"/>
    <property type="match status" value="1"/>
</dbReference>
<accession>A0A4S8Q3F5</accession>
<sequence>MREKLTELSYLAAWRVVRLMPERVAVGLGRSFADRAWRKNGRGVQQLRRNLSRVVEGEVDEELVRDALRSYARYWMESFRLPSMSAEDLDRDFEMNGYEPVHQRHRAGQGSIIALPHCGNWDYAGAWAAQNAGDRLTTVAERLKPEGVYRRFLEYRESLGMTIIPTSGADRNPQALLSDALQNGDVVALVADRDLSKNGVDVKFFGEAARFPSGPALLAIRNDVPLYTAAIHYEDDRAVCHITGPIDTGTGRLRERIASTTQAMADAFEKGIAEHPADWHMLQRFWPADFAPAAPDSGDAAES</sequence>
<organism evidence="7 8">
    <name type="scientific">Glycomyces buryatensis</name>
    <dbReference type="NCBI Taxonomy" id="2570927"/>
    <lineage>
        <taxon>Bacteria</taxon>
        <taxon>Bacillati</taxon>
        <taxon>Actinomycetota</taxon>
        <taxon>Actinomycetes</taxon>
        <taxon>Glycomycetales</taxon>
        <taxon>Glycomycetaceae</taxon>
        <taxon>Glycomyces</taxon>
    </lineage>
</organism>
<keyword evidence="5" id="KW-0472">Membrane</keyword>
<name>A0A4S8Q3F5_9ACTN</name>
<dbReference type="InterPro" id="IPR004960">
    <property type="entry name" value="LipA_acyltrans"/>
</dbReference>
<keyword evidence="6 7" id="KW-0012">Acyltransferase</keyword>
<evidence type="ECO:0000313" key="8">
    <source>
        <dbReference type="Proteomes" id="UP000308760"/>
    </source>
</evidence>
<evidence type="ECO:0000256" key="1">
    <source>
        <dbReference type="ARBA" id="ARBA00004533"/>
    </source>
</evidence>
<evidence type="ECO:0000313" key="7">
    <source>
        <dbReference type="EMBL" id="THV37055.1"/>
    </source>
</evidence>
<dbReference type="PANTHER" id="PTHR30606">
    <property type="entry name" value="LIPID A BIOSYNTHESIS LAUROYL ACYLTRANSFERASE"/>
    <property type="match status" value="1"/>
</dbReference>